<gene>
    <name evidence="1" type="ORF">WOLCODRAFT_24307</name>
</gene>
<evidence type="ECO:0000313" key="2">
    <source>
        <dbReference type="Proteomes" id="UP000218811"/>
    </source>
</evidence>
<protein>
    <recommendedName>
        <fullName evidence="3">SET domain-containing protein</fullName>
    </recommendedName>
</protein>
<organism evidence="1 2">
    <name type="scientific">Wolfiporia cocos (strain MD-104)</name>
    <name type="common">Brown rot fungus</name>
    <dbReference type="NCBI Taxonomy" id="742152"/>
    <lineage>
        <taxon>Eukaryota</taxon>
        <taxon>Fungi</taxon>
        <taxon>Dikarya</taxon>
        <taxon>Basidiomycota</taxon>
        <taxon>Agaricomycotina</taxon>
        <taxon>Agaricomycetes</taxon>
        <taxon>Polyporales</taxon>
        <taxon>Phaeolaceae</taxon>
        <taxon>Wolfiporia</taxon>
    </lineage>
</organism>
<dbReference type="OrthoDB" id="5945798at2759"/>
<accession>A0A2H3JFZ8</accession>
<dbReference type="EMBL" id="KB468113">
    <property type="protein sequence ID" value="PCH40831.1"/>
    <property type="molecule type" value="Genomic_DNA"/>
</dbReference>
<dbReference type="PANTHER" id="PTHR47643">
    <property type="entry name" value="TPR DOMAIN PROTEIN (AFU_ORTHOLOGUE AFUA_5G12710)"/>
    <property type="match status" value="1"/>
</dbReference>
<sequence length="94" mass="10848">MHPNDESVISWISRSQRRFEESQLGNYDWAGMFRDSKNDPRLDVADYMGPMEVRSVDNQRGWGTIATRDVKPGELLLVSKAFDYFTTKDETDGL</sequence>
<dbReference type="PANTHER" id="PTHR47643:SF2">
    <property type="entry name" value="TPR DOMAIN PROTEIN (AFU_ORTHOLOGUE AFUA_5G12710)"/>
    <property type="match status" value="1"/>
</dbReference>
<dbReference type="AlphaFoldDB" id="A0A2H3JFZ8"/>
<dbReference type="Proteomes" id="UP000218811">
    <property type="component" value="Unassembled WGS sequence"/>
</dbReference>
<keyword evidence="2" id="KW-1185">Reference proteome</keyword>
<evidence type="ECO:0000313" key="1">
    <source>
        <dbReference type="EMBL" id="PCH40831.1"/>
    </source>
</evidence>
<name>A0A2H3JFZ8_WOLCO</name>
<dbReference type="STRING" id="742152.A0A2H3JFZ8"/>
<dbReference type="InterPro" id="IPR053209">
    <property type="entry name" value="Gramillin-biosynth_MTr"/>
</dbReference>
<reference evidence="1 2" key="1">
    <citation type="journal article" date="2012" name="Science">
        <title>The Paleozoic origin of enzymatic lignin decomposition reconstructed from 31 fungal genomes.</title>
        <authorList>
            <person name="Floudas D."/>
            <person name="Binder M."/>
            <person name="Riley R."/>
            <person name="Barry K."/>
            <person name="Blanchette R.A."/>
            <person name="Henrissat B."/>
            <person name="Martinez A.T."/>
            <person name="Otillar R."/>
            <person name="Spatafora J.W."/>
            <person name="Yadav J.S."/>
            <person name="Aerts A."/>
            <person name="Benoit I."/>
            <person name="Boyd A."/>
            <person name="Carlson A."/>
            <person name="Copeland A."/>
            <person name="Coutinho P.M."/>
            <person name="de Vries R.P."/>
            <person name="Ferreira P."/>
            <person name="Findley K."/>
            <person name="Foster B."/>
            <person name="Gaskell J."/>
            <person name="Glotzer D."/>
            <person name="Gorecki P."/>
            <person name="Heitman J."/>
            <person name="Hesse C."/>
            <person name="Hori C."/>
            <person name="Igarashi K."/>
            <person name="Jurgens J.A."/>
            <person name="Kallen N."/>
            <person name="Kersten P."/>
            <person name="Kohler A."/>
            <person name="Kuees U."/>
            <person name="Kumar T.K.A."/>
            <person name="Kuo A."/>
            <person name="LaButti K."/>
            <person name="Larrondo L.F."/>
            <person name="Lindquist E."/>
            <person name="Ling A."/>
            <person name="Lombard V."/>
            <person name="Lucas S."/>
            <person name="Lundell T."/>
            <person name="Martin R."/>
            <person name="McLaughlin D.J."/>
            <person name="Morgenstern I."/>
            <person name="Morin E."/>
            <person name="Murat C."/>
            <person name="Nagy L.G."/>
            <person name="Nolan M."/>
            <person name="Ohm R.A."/>
            <person name="Patyshakuliyeva A."/>
            <person name="Rokas A."/>
            <person name="Ruiz-Duenas F.J."/>
            <person name="Sabat G."/>
            <person name="Salamov A."/>
            <person name="Samejima M."/>
            <person name="Schmutz J."/>
            <person name="Slot J.C."/>
            <person name="St John F."/>
            <person name="Stenlid J."/>
            <person name="Sun H."/>
            <person name="Sun S."/>
            <person name="Syed K."/>
            <person name="Tsang A."/>
            <person name="Wiebenga A."/>
            <person name="Young D."/>
            <person name="Pisabarro A."/>
            <person name="Eastwood D.C."/>
            <person name="Martin F."/>
            <person name="Cullen D."/>
            <person name="Grigoriev I.V."/>
            <person name="Hibbett D.S."/>
        </authorList>
    </citation>
    <scope>NUCLEOTIDE SEQUENCE [LARGE SCALE GENOMIC DNA]</scope>
    <source>
        <strain evidence="1 2">MD-104</strain>
    </source>
</reference>
<proteinExistence type="predicted"/>
<evidence type="ECO:0008006" key="3">
    <source>
        <dbReference type="Google" id="ProtNLM"/>
    </source>
</evidence>